<proteinExistence type="predicted"/>
<dbReference type="InterPro" id="IPR007047">
    <property type="entry name" value="Flp_Fap"/>
</dbReference>
<dbReference type="Pfam" id="PF04964">
    <property type="entry name" value="Flp_Fap"/>
    <property type="match status" value="1"/>
</dbReference>
<dbReference type="Proteomes" id="UP001138997">
    <property type="component" value="Unassembled WGS sequence"/>
</dbReference>
<comment type="caution">
    <text evidence="2">The sequence shown here is derived from an EMBL/GenBank/DDBJ whole genome shotgun (WGS) entry which is preliminary data.</text>
</comment>
<organism evidence="2 3">
    <name type="scientific">Kineosporia babensis</name>
    <dbReference type="NCBI Taxonomy" id="499548"/>
    <lineage>
        <taxon>Bacteria</taxon>
        <taxon>Bacillati</taxon>
        <taxon>Actinomycetota</taxon>
        <taxon>Actinomycetes</taxon>
        <taxon>Kineosporiales</taxon>
        <taxon>Kineosporiaceae</taxon>
        <taxon>Kineosporia</taxon>
    </lineage>
</organism>
<keyword evidence="3" id="KW-1185">Reference proteome</keyword>
<sequence length="69" mass="7398">MKSRIRRIVLSAGDRGASAVEYALMVAAIAAVIFAVVFGFGQLLDNTFQSTSDCIENRQSMPDCDPSGK</sequence>
<protein>
    <submittedName>
        <fullName evidence="2">Flp family type IVb pilin</fullName>
    </submittedName>
</protein>
<evidence type="ECO:0000313" key="2">
    <source>
        <dbReference type="EMBL" id="MCD5311538.1"/>
    </source>
</evidence>
<feature type="transmembrane region" description="Helical" evidence="1">
    <location>
        <begin position="20"/>
        <end position="40"/>
    </location>
</feature>
<accession>A0A9X1NED8</accession>
<keyword evidence="1" id="KW-1133">Transmembrane helix</keyword>
<dbReference type="RefSeq" id="WP_231440828.1">
    <property type="nucleotide sequence ID" value="NZ_JAJOMB010000005.1"/>
</dbReference>
<keyword evidence="1" id="KW-0472">Membrane</keyword>
<name>A0A9X1NED8_9ACTN</name>
<keyword evidence="1" id="KW-0812">Transmembrane</keyword>
<evidence type="ECO:0000256" key="1">
    <source>
        <dbReference type="SAM" id="Phobius"/>
    </source>
</evidence>
<dbReference type="EMBL" id="JAJOMB010000005">
    <property type="protein sequence ID" value="MCD5311538.1"/>
    <property type="molecule type" value="Genomic_DNA"/>
</dbReference>
<dbReference type="AlphaFoldDB" id="A0A9X1NED8"/>
<gene>
    <name evidence="2" type="ORF">LR394_11550</name>
</gene>
<evidence type="ECO:0000313" key="3">
    <source>
        <dbReference type="Proteomes" id="UP001138997"/>
    </source>
</evidence>
<reference evidence="2" key="1">
    <citation type="submission" date="2021-11" db="EMBL/GenBank/DDBJ databases">
        <title>Streptomyces corallinus and Kineosporia corallina sp. nov., two new coral-derived marine actinobacteria.</title>
        <authorList>
            <person name="Buangrab K."/>
            <person name="Sutthacheep M."/>
            <person name="Yeemin T."/>
            <person name="Harunari E."/>
            <person name="Igarashi Y."/>
            <person name="Sripreechasak P."/>
            <person name="Kanchanasin P."/>
            <person name="Tanasupawat S."/>
            <person name="Phongsopitanun W."/>
        </authorList>
    </citation>
    <scope>NUCLEOTIDE SEQUENCE</scope>
    <source>
        <strain evidence="2">JCM 31032</strain>
    </source>
</reference>